<comment type="caution">
    <text evidence="12">The sequence shown here is derived from an EMBL/GenBank/DDBJ whole genome shotgun (WGS) entry which is preliminary data.</text>
</comment>
<name>A0A2M8S251_9PAST</name>
<feature type="transmembrane region" description="Helical" evidence="11">
    <location>
        <begin position="201"/>
        <end position="234"/>
    </location>
</feature>
<keyword evidence="6 11" id="KW-0812">Transmembrane</keyword>
<keyword evidence="5 11" id="KW-0028">Amino-acid biosynthesis</keyword>
<feature type="transmembrane region" description="Helical" evidence="11">
    <location>
        <begin position="63"/>
        <end position="84"/>
    </location>
</feature>
<keyword evidence="2 11" id="KW-0813">Transport</keyword>
<evidence type="ECO:0000256" key="10">
    <source>
        <dbReference type="ARBA" id="ARBA00023192"/>
    </source>
</evidence>
<dbReference type="NCBIfam" id="NF003433">
    <property type="entry name" value="PRK04949.1"/>
    <property type="match status" value="1"/>
</dbReference>
<dbReference type="Proteomes" id="UP000229329">
    <property type="component" value="Unassembled WGS sequence"/>
</dbReference>
<evidence type="ECO:0000256" key="6">
    <source>
        <dbReference type="ARBA" id="ARBA00022692"/>
    </source>
</evidence>
<organism evidence="12 13">
    <name type="scientific">Conservatibacter flavescens</name>
    <dbReference type="NCBI Taxonomy" id="28161"/>
    <lineage>
        <taxon>Bacteria</taxon>
        <taxon>Pseudomonadati</taxon>
        <taxon>Pseudomonadota</taxon>
        <taxon>Gammaproteobacteria</taxon>
        <taxon>Pasteurellales</taxon>
        <taxon>Pasteurellaceae</taxon>
        <taxon>Conservatibacter</taxon>
    </lineage>
</organism>
<comment type="similarity">
    <text evidence="11">Belongs to the CysZ family.</text>
</comment>
<evidence type="ECO:0000256" key="11">
    <source>
        <dbReference type="HAMAP-Rule" id="MF_00468"/>
    </source>
</evidence>
<accession>A0A2M8S251</accession>
<reference evidence="12 13" key="1">
    <citation type="submission" date="2017-11" db="EMBL/GenBank/DDBJ databases">
        <title>Reclassification of Bisgaard taxon 7 as Conservatibacter flavescens gen. nov., sp. nov.</title>
        <authorList>
            <person name="Christensen H."/>
        </authorList>
    </citation>
    <scope>NUCLEOTIDE SEQUENCE [LARGE SCALE GENOMIC DNA]</scope>
    <source>
        <strain evidence="12 13">7_4</strain>
    </source>
</reference>
<evidence type="ECO:0000256" key="1">
    <source>
        <dbReference type="ARBA" id="ARBA00004141"/>
    </source>
</evidence>
<dbReference type="InterPro" id="IPR050480">
    <property type="entry name" value="CysZ-like"/>
</dbReference>
<keyword evidence="3 11" id="KW-1003">Cell membrane</keyword>
<dbReference type="Pfam" id="PF07264">
    <property type="entry name" value="EI24"/>
    <property type="match status" value="1"/>
</dbReference>
<evidence type="ECO:0000256" key="7">
    <source>
        <dbReference type="ARBA" id="ARBA00022989"/>
    </source>
</evidence>
<protein>
    <recommendedName>
        <fullName evidence="11">Sulfate transporter CysZ</fullName>
    </recommendedName>
</protein>
<dbReference type="HAMAP" id="MF_00468">
    <property type="entry name" value="CysZ"/>
    <property type="match status" value="1"/>
</dbReference>
<dbReference type="PANTHER" id="PTHR37468:SF1">
    <property type="entry name" value="SULFATE TRANSPORTER CYSZ"/>
    <property type="match status" value="1"/>
</dbReference>
<feature type="transmembrane region" description="Helical" evidence="11">
    <location>
        <begin position="23"/>
        <end position="43"/>
    </location>
</feature>
<dbReference type="GO" id="GO:0005886">
    <property type="term" value="C:plasma membrane"/>
    <property type="evidence" value="ECO:0007669"/>
    <property type="project" value="UniProtKB-SubCell"/>
</dbReference>
<evidence type="ECO:0000256" key="4">
    <source>
        <dbReference type="ARBA" id="ARBA00022519"/>
    </source>
</evidence>
<comment type="function">
    <text evidence="11">High affinity, high specificity proton-dependent sulfate transporter, which mediates sulfate uptake. Provides the sulfur source for the cysteine synthesis pathway.</text>
</comment>
<dbReference type="GO" id="GO:0000103">
    <property type="term" value="P:sulfate assimilation"/>
    <property type="evidence" value="ECO:0007669"/>
    <property type="project" value="InterPro"/>
</dbReference>
<dbReference type="GO" id="GO:0009675">
    <property type="term" value="F:high-affinity sulfate:proton symporter activity"/>
    <property type="evidence" value="ECO:0007669"/>
    <property type="project" value="TreeGrafter"/>
</dbReference>
<sequence length="262" mass="30029">MKLGIHYFAQGWQLITQKGLRRFVIMPILLNILILSGIFWLFISQVSVFIDWVIDYMPSWLEWLSSIILILSILMILLFFYFIFNTVSGFIAAPFNGLLAEKVEKMLTNEDFSTGNTLDFIKDIPRMLGREWQKLVYSLPKFIGLFLLGFVPGIGQTIVPVLVFLFTAWMLAIQYCDYPFDNHKISFIKMREELSNKRTLNMTFGGLVSLCAFIPLINFVVIPVAVCGATAMWVDHYREQLTKNAQKSTALQEVGQGTDIVK</sequence>
<feature type="transmembrane region" description="Helical" evidence="11">
    <location>
        <begin position="135"/>
        <end position="155"/>
    </location>
</feature>
<dbReference type="OrthoDB" id="5292355at2"/>
<keyword evidence="8 11" id="KW-0764">Sulfate transport</keyword>
<dbReference type="PANTHER" id="PTHR37468">
    <property type="entry name" value="SULFATE TRANSPORTER CYSZ"/>
    <property type="match status" value="1"/>
</dbReference>
<dbReference type="InterPro" id="IPR022985">
    <property type="entry name" value="Sulfate_CysZ"/>
</dbReference>
<evidence type="ECO:0000256" key="2">
    <source>
        <dbReference type="ARBA" id="ARBA00022448"/>
    </source>
</evidence>
<gene>
    <name evidence="11" type="primary">cysZ</name>
    <name evidence="12" type="ORF">CVP05_07330</name>
</gene>
<keyword evidence="4 11" id="KW-0997">Cell inner membrane</keyword>
<evidence type="ECO:0000313" key="12">
    <source>
        <dbReference type="EMBL" id="PJG85230.1"/>
    </source>
</evidence>
<dbReference type="InterPro" id="IPR059112">
    <property type="entry name" value="CysZ/EI24"/>
</dbReference>
<keyword evidence="13" id="KW-1185">Reference proteome</keyword>
<dbReference type="RefSeq" id="WP_100289087.1">
    <property type="nucleotide sequence ID" value="NZ_PHHA01000018.1"/>
</dbReference>
<evidence type="ECO:0000256" key="9">
    <source>
        <dbReference type="ARBA" id="ARBA00023136"/>
    </source>
</evidence>
<dbReference type="AlphaFoldDB" id="A0A2M8S251"/>
<keyword evidence="10 11" id="KW-0198">Cysteine biosynthesis</keyword>
<evidence type="ECO:0000313" key="13">
    <source>
        <dbReference type="Proteomes" id="UP000229329"/>
    </source>
</evidence>
<keyword evidence="9 11" id="KW-0472">Membrane</keyword>
<proteinExistence type="inferred from homology"/>
<dbReference type="EMBL" id="PHHA01000018">
    <property type="protein sequence ID" value="PJG85230.1"/>
    <property type="molecule type" value="Genomic_DNA"/>
</dbReference>
<evidence type="ECO:0000256" key="8">
    <source>
        <dbReference type="ARBA" id="ARBA00023032"/>
    </source>
</evidence>
<dbReference type="GO" id="GO:0019344">
    <property type="term" value="P:cysteine biosynthetic process"/>
    <property type="evidence" value="ECO:0007669"/>
    <property type="project" value="UniProtKB-UniRule"/>
</dbReference>
<evidence type="ECO:0000256" key="5">
    <source>
        <dbReference type="ARBA" id="ARBA00022605"/>
    </source>
</evidence>
<comment type="subcellular location">
    <subcellularLocation>
        <location evidence="11">Cell inner membrane</location>
        <topology evidence="11">Multi-pass membrane protein</topology>
    </subcellularLocation>
    <subcellularLocation>
        <location evidence="1">Membrane</location>
        <topology evidence="1">Multi-pass membrane protein</topology>
    </subcellularLocation>
</comment>
<evidence type="ECO:0000256" key="3">
    <source>
        <dbReference type="ARBA" id="ARBA00022475"/>
    </source>
</evidence>
<keyword evidence="7 11" id="KW-1133">Transmembrane helix</keyword>